<dbReference type="GO" id="GO:0016503">
    <property type="term" value="F:pheromone receptor activity"/>
    <property type="evidence" value="ECO:0007669"/>
    <property type="project" value="InterPro"/>
</dbReference>
<evidence type="ECO:0000256" key="10">
    <source>
        <dbReference type="ARBA" id="ARBA00023170"/>
    </source>
</evidence>
<evidence type="ECO:0000256" key="7">
    <source>
        <dbReference type="ARBA" id="ARBA00022989"/>
    </source>
</evidence>
<dbReference type="Ensembl" id="ENSGGOT00000031074.2">
    <property type="protein sequence ID" value="ENSGGOP00000035118.1"/>
    <property type="gene ID" value="ENSGGOG00000023087.2"/>
</dbReference>
<feature type="transmembrane region" description="Helical" evidence="12">
    <location>
        <begin position="49"/>
        <end position="70"/>
    </location>
</feature>
<dbReference type="InterPro" id="IPR004072">
    <property type="entry name" value="Vmron_rcpt_1"/>
</dbReference>
<evidence type="ECO:0000256" key="2">
    <source>
        <dbReference type="ARBA" id="ARBA00004651"/>
    </source>
</evidence>
<keyword evidence="14" id="KW-1185">Reference proteome</keyword>
<dbReference type="Pfam" id="PF03402">
    <property type="entry name" value="V1R"/>
    <property type="match status" value="1"/>
</dbReference>
<dbReference type="GO" id="GO:0019236">
    <property type="term" value="P:response to pheromone"/>
    <property type="evidence" value="ECO:0007669"/>
    <property type="project" value="UniProtKB-KW"/>
</dbReference>
<evidence type="ECO:0000313" key="13">
    <source>
        <dbReference type="Ensembl" id="ENSGGOP00000035118.1"/>
    </source>
</evidence>
<comment type="caution">
    <text evidence="12">Lacks conserved residue(s) required for the propagation of feature annotation.</text>
</comment>
<accession>A0A2I2YK18</accession>
<evidence type="ECO:0000256" key="4">
    <source>
        <dbReference type="ARBA" id="ARBA00022475"/>
    </source>
</evidence>
<reference evidence="14" key="1">
    <citation type="submission" date="2011-05" db="EMBL/GenBank/DDBJ databases">
        <title>Insights into the evolution of the great apes provided by the gorilla genome.</title>
        <authorList>
            <person name="Scally A."/>
        </authorList>
    </citation>
    <scope>NUCLEOTIDE SEQUENCE [LARGE SCALE GENOMIC DNA]</scope>
</reference>
<dbReference type="OMA" id="GKWNSIN"/>
<evidence type="ECO:0000256" key="12">
    <source>
        <dbReference type="RuleBase" id="RU364061"/>
    </source>
</evidence>
<keyword evidence="9 12" id="KW-0472">Membrane</keyword>
<keyword evidence="8 12" id="KW-0297">G-protein coupled receptor</keyword>
<dbReference type="InParanoid" id="A0A2I2YK18"/>
<feature type="transmembrane region" description="Helical" evidence="12">
    <location>
        <begin position="131"/>
        <end position="152"/>
    </location>
</feature>
<reference evidence="13 14" key="2">
    <citation type="journal article" date="2012" name="Nature">
        <title>Insights into hominid evolution from the gorilla genome sequence.</title>
        <authorList>
            <person name="Scally A."/>
            <person name="Dutheil J.Y."/>
            <person name="Hillier L.W."/>
            <person name="Jordan G.E."/>
            <person name="Goodhead I."/>
            <person name="Herrero J."/>
            <person name="Hobolth A."/>
            <person name="Lappalainen T."/>
            <person name="Mailund T."/>
            <person name="Marques-Bonet T."/>
            <person name="McCarthy S."/>
            <person name="Montgomery S.H."/>
            <person name="Schwalie P.C."/>
            <person name="Tang Y.A."/>
            <person name="Ward M.C."/>
            <person name="Xue Y."/>
            <person name="Yngvadottir B."/>
            <person name="Alkan C."/>
            <person name="Andersen L.N."/>
            <person name="Ayub Q."/>
            <person name="Ball E.V."/>
            <person name="Beal K."/>
            <person name="Bradley B.J."/>
            <person name="Chen Y."/>
            <person name="Clee C.M."/>
            <person name="Fitzgerald S."/>
            <person name="Graves T.A."/>
            <person name="Gu Y."/>
            <person name="Heath P."/>
            <person name="Heger A."/>
            <person name="Karakoc E."/>
            <person name="Kolb-Kokocinski A."/>
            <person name="Laird G.K."/>
            <person name="Lunter G."/>
            <person name="Meader S."/>
            <person name="Mort M."/>
            <person name="Mullikin J.C."/>
            <person name="Munch K."/>
            <person name="O'Connor T.D."/>
            <person name="Phillips A.D."/>
            <person name="Prado-Martinez J."/>
            <person name="Rogers A.S."/>
            <person name="Sajjadian S."/>
            <person name="Schmidt D."/>
            <person name="Shaw K."/>
            <person name="Simpson J.T."/>
            <person name="Stenson P.D."/>
            <person name="Turner D.J."/>
            <person name="Vigilant L."/>
            <person name="Vilella A.J."/>
            <person name="Whitener W."/>
            <person name="Zhu B."/>
            <person name="Cooper D.N."/>
            <person name="de Jong P."/>
            <person name="Dermitzakis E.T."/>
            <person name="Eichler E.E."/>
            <person name="Flicek P."/>
            <person name="Goldman N."/>
            <person name="Mundy N.I."/>
            <person name="Ning Z."/>
            <person name="Odom D.T."/>
            <person name="Ponting C.P."/>
            <person name="Quail M.A."/>
            <person name="Ryder O.A."/>
            <person name="Searle S.M."/>
            <person name="Warren W.C."/>
            <person name="Wilson R.K."/>
            <person name="Schierup M.H."/>
            <person name="Rogers J."/>
            <person name="Tyler-Smith C."/>
            <person name="Durbin R."/>
        </authorList>
    </citation>
    <scope>NUCLEOTIDE SEQUENCE [LARGE SCALE GENOMIC DNA]</scope>
</reference>
<dbReference type="SUPFAM" id="SSF81321">
    <property type="entry name" value="Family A G protein-coupled receptor-like"/>
    <property type="match status" value="1"/>
</dbReference>
<comment type="function">
    <text evidence="1">Putative pheromone receptor.</text>
</comment>
<keyword evidence="10 12" id="KW-0675">Receptor</keyword>
<name>A0A2I2YK18_GORGO</name>
<feature type="transmembrane region" description="Helical" evidence="12">
    <location>
        <begin position="6"/>
        <end position="28"/>
    </location>
</feature>
<evidence type="ECO:0000313" key="14">
    <source>
        <dbReference type="Proteomes" id="UP000001519"/>
    </source>
</evidence>
<proteinExistence type="inferred from homology"/>
<keyword evidence="5 12" id="KW-0589">Pheromone response</keyword>
<evidence type="ECO:0000256" key="5">
    <source>
        <dbReference type="ARBA" id="ARBA00022507"/>
    </source>
</evidence>
<dbReference type="EMBL" id="CABD030100337">
    <property type="status" value="NOT_ANNOTATED_CDS"/>
    <property type="molecule type" value="Genomic_DNA"/>
</dbReference>
<evidence type="ECO:0000256" key="1">
    <source>
        <dbReference type="ARBA" id="ARBA00003878"/>
    </source>
</evidence>
<keyword evidence="4 12" id="KW-1003">Cell membrane</keyword>
<evidence type="ECO:0000256" key="9">
    <source>
        <dbReference type="ARBA" id="ARBA00023136"/>
    </source>
</evidence>
<evidence type="ECO:0000256" key="6">
    <source>
        <dbReference type="ARBA" id="ARBA00022692"/>
    </source>
</evidence>
<comment type="subcellular location">
    <subcellularLocation>
        <location evidence="2 12">Cell membrane</location>
        <topology evidence="2 12">Multi-pass membrane protein</topology>
    </subcellularLocation>
</comment>
<evidence type="ECO:0000256" key="11">
    <source>
        <dbReference type="ARBA" id="ARBA00023224"/>
    </source>
</evidence>
<dbReference type="GO" id="GO:0005550">
    <property type="term" value="F:pheromone binding"/>
    <property type="evidence" value="ECO:0000318"/>
    <property type="project" value="GO_Central"/>
</dbReference>
<keyword evidence="11 12" id="KW-0807">Transducer</keyword>
<organism evidence="13 14">
    <name type="scientific">Gorilla gorilla gorilla</name>
    <name type="common">Western lowland gorilla</name>
    <dbReference type="NCBI Taxonomy" id="9595"/>
    <lineage>
        <taxon>Eukaryota</taxon>
        <taxon>Metazoa</taxon>
        <taxon>Chordata</taxon>
        <taxon>Craniata</taxon>
        <taxon>Vertebrata</taxon>
        <taxon>Euteleostomi</taxon>
        <taxon>Mammalia</taxon>
        <taxon>Eutheria</taxon>
        <taxon>Euarchontoglires</taxon>
        <taxon>Primates</taxon>
        <taxon>Haplorrhini</taxon>
        <taxon>Catarrhini</taxon>
        <taxon>Hominidae</taxon>
        <taxon>Gorilla</taxon>
    </lineage>
</organism>
<dbReference type="GO" id="GO:0005886">
    <property type="term" value="C:plasma membrane"/>
    <property type="evidence" value="ECO:0000318"/>
    <property type="project" value="GO_Central"/>
</dbReference>
<feature type="transmembrane region" description="Helical" evidence="12">
    <location>
        <begin position="90"/>
        <end position="110"/>
    </location>
</feature>
<sequence length="277" mass="31516">MASRDFSIGMIFLSQIIVGFLENFFLLYHYSFLCFTRSMLWSTDLILKHLIVANFLVILSKGIPQTMAAFGPKDSLSDIGCKLVFYVHRVGRTVCIGNACLLSVFQVITISPSEFRWAQLKLHAPRYIRSFNILVLCWILNMLVNITVPLHVTGKWNSINSTKTNDYKYCSGRGRSRILQSLHIWLHGFYPAQLKQQVQHIHGTNLSPRSSPESRVTQSILVLVSTLCYFTRSPPSLHVFFLIPVVSPFVLMSSHPRIPRLGSACCGRNPQFPKLIR</sequence>
<dbReference type="AlphaFoldDB" id="A0A2I2YK18"/>
<dbReference type="GeneTree" id="ENSGT00960000186612"/>
<protein>
    <recommendedName>
        <fullName evidence="12">Vomeronasal type-1 receptor</fullName>
    </recommendedName>
</protein>
<comment type="similarity">
    <text evidence="3 12">Belongs to the G-protein coupled receptor 1 family.</text>
</comment>
<dbReference type="Proteomes" id="UP000001519">
    <property type="component" value="Chromosome 16"/>
</dbReference>
<dbReference type="Bgee" id="ENSGGOG00000023087">
    <property type="expression patterns" value="Expressed in testis"/>
</dbReference>
<evidence type="ECO:0000256" key="3">
    <source>
        <dbReference type="ARBA" id="ARBA00010663"/>
    </source>
</evidence>
<keyword evidence="6 12" id="KW-0812">Transmembrane</keyword>
<reference evidence="13" key="4">
    <citation type="submission" date="2025-09" db="UniProtKB">
        <authorList>
            <consortium name="Ensembl"/>
        </authorList>
    </citation>
    <scope>IDENTIFICATION</scope>
</reference>
<reference evidence="13" key="3">
    <citation type="submission" date="2025-08" db="UniProtKB">
        <authorList>
            <consortium name="Ensembl"/>
        </authorList>
    </citation>
    <scope>IDENTIFICATION</scope>
</reference>
<dbReference type="PANTHER" id="PTHR24062">
    <property type="entry name" value="VOMERONASAL TYPE-1 RECEPTOR"/>
    <property type="match status" value="1"/>
</dbReference>
<keyword evidence="7 12" id="KW-1133">Transmembrane helix</keyword>
<evidence type="ECO:0000256" key="8">
    <source>
        <dbReference type="ARBA" id="ARBA00023040"/>
    </source>
</evidence>
<dbReference type="Gene3D" id="1.20.1070.10">
    <property type="entry name" value="Rhodopsin 7-helix transmembrane proteins"/>
    <property type="match status" value="1"/>
</dbReference>